<sequence>MSVFMYPLDNEKRRVISLDGIWKFKFDTQGVGRNENWKDGLTDTIEMVVPSSYNDIFTEAAKRDFCGDVWYQTDFYIPSEFEVLDTMIRFGSATHRATVFVNGVELVSHEGGFTPFGGNLNDVAKFGQKNTVVVVVNNELSKVTIPVGSVKTHDNGVKECTPAFDFFNYAGIHSSVRLVAVPKTRVNDITVVTDFEGSTGKVEYKIESALNAGQEVNVSLLNAEGEVVATGNGIDGTLTIENVILWQPRKGYLYDLVATIVEGDDLVDIYTLPVGVRTVKVQGTQFLINNEPFYFKGFGHHIDAHTIGRGHSDIMNLRDLECLDWIHANSLRTSHYPYPEEFMQLADRRGLVIIDEVSHVGAWNMTDVSQAGMGGSNTVPVKHFDREDVQTVGMVNHKDAITKLIARDKNHPCVVMWSLSNEPDSSQESSEAYFKEIFAFARDGLDVQDRPMTMVNFMLAAYGNCKASQFADVVCLNRYYGWYVTNGADLPNAGDQFAKELAGWATEGKPIIITEFGADTVSGFHALPSTMFTEEYYNEYLDQNFAAFDSCDAVVGEHCWNMHDFNTGQGIIRVNGNKKGAFTRDRQPKMAAHHLRARWAEVKDFSQK</sequence>
<keyword evidence="5 6" id="KW-0326">Glycosidase</keyword>
<dbReference type="InterPro" id="IPR006104">
    <property type="entry name" value="Glyco_hydro_2_N"/>
</dbReference>
<evidence type="ECO:0000256" key="3">
    <source>
        <dbReference type="ARBA" id="ARBA00016205"/>
    </source>
</evidence>
<dbReference type="PRINTS" id="PR00132">
    <property type="entry name" value="GLHYDRLASE2"/>
</dbReference>
<dbReference type="EC" id="3.2.1.31" evidence="2"/>
<dbReference type="SUPFAM" id="SSF49785">
    <property type="entry name" value="Galactose-binding domain-like"/>
    <property type="match status" value="1"/>
</dbReference>
<evidence type="ECO:0000313" key="11">
    <source>
        <dbReference type="Proteomes" id="UP000095039"/>
    </source>
</evidence>
<dbReference type="InterPro" id="IPR023232">
    <property type="entry name" value="Glyco_hydro_2_AS"/>
</dbReference>
<name>A0A1E5C1S8_9GAMM</name>
<reference evidence="10 11" key="1">
    <citation type="journal article" date="2012" name="Science">
        <title>Ecological populations of bacteria act as socially cohesive units of antibiotic production and resistance.</title>
        <authorList>
            <person name="Cordero O.X."/>
            <person name="Wildschutte H."/>
            <person name="Kirkup B."/>
            <person name="Proehl S."/>
            <person name="Ngo L."/>
            <person name="Hussain F."/>
            <person name="Le Roux F."/>
            <person name="Mincer T."/>
            <person name="Polz M.F."/>
        </authorList>
    </citation>
    <scope>NUCLEOTIDE SEQUENCE [LARGE SCALE GENOMIC DNA]</scope>
    <source>
        <strain evidence="10 11">FF-454</strain>
    </source>
</reference>
<dbReference type="InterPro" id="IPR013783">
    <property type="entry name" value="Ig-like_fold"/>
</dbReference>
<evidence type="ECO:0000256" key="6">
    <source>
        <dbReference type="RuleBase" id="RU361154"/>
    </source>
</evidence>
<dbReference type="InterPro" id="IPR008979">
    <property type="entry name" value="Galactose-bd-like_sf"/>
</dbReference>
<comment type="caution">
    <text evidence="10">The sequence shown here is derived from an EMBL/GenBank/DDBJ whole genome shotgun (WGS) entry which is preliminary data.</text>
</comment>
<dbReference type="InterPro" id="IPR036156">
    <property type="entry name" value="Beta-gal/glucu_dom_sf"/>
</dbReference>
<gene>
    <name evidence="10" type="ORF">A1OK_13960</name>
</gene>
<dbReference type="GO" id="GO:0005975">
    <property type="term" value="P:carbohydrate metabolic process"/>
    <property type="evidence" value="ECO:0007669"/>
    <property type="project" value="InterPro"/>
</dbReference>
<dbReference type="Gene3D" id="3.20.20.80">
    <property type="entry name" value="Glycosidases"/>
    <property type="match status" value="1"/>
</dbReference>
<dbReference type="NCBIfam" id="NF007538">
    <property type="entry name" value="PRK10150.1"/>
    <property type="match status" value="1"/>
</dbReference>
<dbReference type="Pfam" id="PF02836">
    <property type="entry name" value="Glyco_hydro_2_C"/>
    <property type="match status" value="1"/>
</dbReference>
<evidence type="ECO:0000259" key="8">
    <source>
        <dbReference type="Pfam" id="PF02836"/>
    </source>
</evidence>
<dbReference type="PANTHER" id="PTHR10066:SF67">
    <property type="entry name" value="BETA-GLUCURONIDASE"/>
    <property type="match status" value="1"/>
</dbReference>
<dbReference type="EMBL" id="AJWN02000083">
    <property type="protein sequence ID" value="OEE59464.1"/>
    <property type="molecule type" value="Genomic_DNA"/>
</dbReference>
<dbReference type="InterPro" id="IPR006103">
    <property type="entry name" value="Glyco_hydro_2_cat"/>
</dbReference>
<dbReference type="AlphaFoldDB" id="A0A1E5C1S8"/>
<evidence type="ECO:0000259" key="9">
    <source>
        <dbReference type="Pfam" id="PF02837"/>
    </source>
</evidence>
<dbReference type="InterPro" id="IPR006101">
    <property type="entry name" value="Glyco_hydro_2"/>
</dbReference>
<accession>A0A1E5C1S8</accession>
<dbReference type="GO" id="GO:0019391">
    <property type="term" value="P:glucuronoside catabolic process"/>
    <property type="evidence" value="ECO:0007669"/>
    <property type="project" value="TreeGrafter"/>
</dbReference>
<organism evidence="10 11">
    <name type="scientific">Enterovibrio norvegicus FF-454</name>
    <dbReference type="NCBI Taxonomy" id="1185651"/>
    <lineage>
        <taxon>Bacteria</taxon>
        <taxon>Pseudomonadati</taxon>
        <taxon>Pseudomonadota</taxon>
        <taxon>Gammaproteobacteria</taxon>
        <taxon>Vibrionales</taxon>
        <taxon>Vibrionaceae</taxon>
        <taxon>Enterovibrio</taxon>
    </lineage>
</organism>
<dbReference type="Gene3D" id="2.60.120.260">
    <property type="entry name" value="Galactose-binding domain-like"/>
    <property type="match status" value="1"/>
</dbReference>
<evidence type="ECO:0000256" key="4">
    <source>
        <dbReference type="ARBA" id="ARBA00022801"/>
    </source>
</evidence>
<comment type="similarity">
    <text evidence="1 6">Belongs to the glycosyl hydrolase 2 family.</text>
</comment>
<dbReference type="PROSITE" id="PS00719">
    <property type="entry name" value="GLYCOSYL_HYDROL_F2_1"/>
    <property type="match status" value="1"/>
</dbReference>
<evidence type="ECO:0000256" key="2">
    <source>
        <dbReference type="ARBA" id="ARBA00012761"/>
    </source>
</evidence>
<feature type="domain" description="Glycosyl hydrolases family 2 sugar binding" evidence="9">
    <location>
        <begin position="17"/>
        <end position="182"/>
    </location>
</feature>
<dbReference type="FunFam" id="2.60.40.10:FF:001198">
    <property type="entry name" value="Beta-glucuronidase UidA"/>
    <property type="match status" value="1"/>
</dbReference>
<dbReference type="Pfam" id="PF00703">
    <property type="entry name" value="Glyco_hydro_2"/>
    <property type="match status" value="1"/>
</dbReference>
<dbReference type="InterPro" id="IPR006102">
    <property type="entry name" value="Ig-like_GH2"/>
</dbReference>
<proteinExistence type="inferred from homology"/>
<evidence type="ECO:0000313" key="10">
    <source>
        <dbReference type="EMBL" id="OEE59464.1"/>
    </source>
</evidence>
<keyword evidence="11" id="KW-1185">Reference proteome</keyword>
<dbReference type="Pfam" id="PF02837">
    <property type="entry name" value="Glyco_hydro_2_N"/>
    <property type="match status" value="1"/>
</dbReference>
<feature type="domain" description="Glycoside hydrolase family 2 catalytic" evidence="8">
    <location>
        <begin position="279"/>
        <end position="603"/>
    </location>
</feature>
<dbReference type="GO" id="GO:0004566">
    <property type="term" value="F:beta-glucuronidase activity"/>
    <property type="evidence" value="ECO:0007669"/>
    <property type="project" value="UniProtKB-EC"/>
</dbReference>
<dbReference type="InterPro" id="IPR023230">
    <property type="entry name" value="Glyco_hydro_2_CS"/>
</dbReference>
<dbReference type="FunFam" id="3.20.20.80:FF:000080">
    <property type="entry name" value="Beta-glucuronidase UidA"/>
    <property type="match status" value="1"/>
</dbReference>
<dbReference type="Proteomes" id="UP000095039">
    <property type="component" value="Unassembled WGS sequence"/>
</dbReference>
<evidence type="ECO:0000256" key="1">
    <source>
        <dbReference type="ARBA" id="ARBA00007401"/>
    </source>
</evidence>
<dbReference type="RefSeq" id="WP_016958803.1">
    <property type="nucleotide sequence ID" value="NZ_AJWN02000083.1"/>
</dbReference>
<feature type="domain" description="Glycoside hydrolase family 2 immunoglobulin-like beta-sandwich" evidence="7">
    <location>
        <begin position="184"/>
        <end position="277"/>
    </location>
</feature>
<evidence type="ECO:0000256" key="5">
    <source>
        <dbReference type="ARBA" id="ARBA00023295"/>
    </source>
</evidence>
<dbReference type="PROSITE" id="PS00608">
    <property type="entry name" value="GLYCOSYL_HYDROL_F2_2"/>
    <property type="match status" value="1"/>
</dbReference>
<dbReference type="PANTHER" id="PTHR10066">
    <property type="entry name" value="BETA-GLUCURONIDASE"/>
    <property type="match status" value="1"/>
</dbReference>
<protein>
    <recommendedName>
        <fullName evidence="3">Beta-glucuronidase</fullName>
        <ecNumber evidence="2">3.2.1.31</ecNumber>
    </recommendedName>
</protein>
<dbReference type="GO" id="GO:0030246">
    <property type="term" value="F:carbohydrate binding"/>
    <property type="evidence" value="ECO:0007669"/>
    <property type="project" value="TreeGrafter"/>
</dbReference>
<dbReference type="Gene3D" id="2.60.40.10">
    <property type="entry name" value="Immunoglobulins"/>
    <property type="match status" value="1"/>
</dbReference>
<evidence type="ECO:0000259" key="7">
    <source>
        <dbReference type="Pfam" id="PF00703"/>
    </source>
</evidence>
<dbReference type="SUPFAM" id="SSF51445">
    <property type="entry name" value="(Trans)glycosidases"/>
    <property type="match status" value="1"/>
</dbReference>
<keyword evidence="4 6" id="KW-0378">Hydrolase</keyword>
<dbReference type="InterPro" id="IPR017853">
    <property type="entry name" value="GH"/>
</dbReference>
<dbReference type="SUPFAM" id="SSF49303">
    <property type="entry name" value="beta-Galactosidase/glucuronidase domain"/>
    <property type="match status" value="1"/>
</dbReference>